<proteinExistence type="predicted"/>
<evidence type="ECO:0000313" key="2">
    <source>
        <dbReference type="EMBL" id="KCZ89282.1"/>
    </source>
</evidence>
<dbReference type="AlphaFoldDB" id="A0A059FFA3"/>
<dbReference type="SUPFAM" id="SSF52266">
    <property type="entry name" value="SGNH hydrolase"/>
    <property type="match status" value="1"/>
</dbReference>
<dbReference type="STRING" id="1280952.HJA_08292"/>
<dbReference type="RefSeq" id="WP_035580614.1">
    <property type="nucleotide sequence ID" value="NZ_ARYJ01000004.1"/>
</dbReference>
<feature type="transmembrane region" description="Helical" evidence="1">
    <location>
        <begin position="21"/>
        <end position="42"/>
    </location>
</feature>
<gene>
    <name evidence="2" type="ORF">HJA_08292</name>
</gene>
<dbReference type="EMBL" id="ARYJ01000004">
    <property type="protein sequence ID" value="KCZ89282.1"/>
    <property type="molecule type" value="Genomic_DNA"/>
</dbReference>
<protein>
    <submittedName>
        <fullName evidence="2">Uncharacterized protein</fullName>
    </submittedName>
</protein>
<sequence>MDIFEYEYARRTKTRSIFGSAGDTILILVIFLSWLIVGGLFVKAAIRQTPGFQFHDASFGVKMAALSSLEKQDLVLIGSSRVHRQFDVQAIERSCGVKALNLGIGGGTSSNTKFMLDWILDQPNQPDKIWIEPLGADSYRQITTDRSLLYAPVWPGRVWQERFGEQAVKAEGSPLAASLAIWRTSLKSYFSVGTFWAVREETLPPEQLVDLYKEMLARKGFDPLDDVLSEQHSRRRKLAQILKDQPDYFENQLSAPSREYASLSQPELNQRVLIDLWPMIADLKKDELRKIGVVYPPKLAESQLPVSSVSFRGVEIPVITFPISQNAYLADPEWWIDEGHLKREGAEKLSKSFAEQVCGGSIAVH</sequence>
<dbReference type="PATRIC" id="fig|1280952.3.peg.1648"/>
<reference evidence="2 3" key="1">
    <citation type="journal article" date="2014" name="Antonie Van Leeuwenhoek">
        <title>Hyphomonas beringensis sp. nov. and Hyphomonas chukchiensis sp. nov., isolated from surface seawater of the Bering Sea and Chukchi Sea.</title>
        <authorList>
            <person name="Li C."/>
            <person name="Lai Q."/>
            <person name="Li G."/>
            <person name="Dong C."/>
            <person name="Wang J."/>
            <person name="Liao Y."/>
            <person name="Shao Z."/>
        </authorList>
    </citation>
    <scope>NUCLEOTIDE SEQUENCE [LARGE SCALE GENOMIC DNA]</scope>
    <source>
        <strain evidence="2 3">VP2</strain>
    </source>
</reference>
<keyword evidence="1" id="KW-0812">Transmembrane</keyword>
<dbReference type="OrthoDB" id="9761723at2"/>
<accession>A0A059FFA3</accession>
<dbReference type="Proteomes" id="UP000024816">
    <property type="component" value="Unassembled WGS sequence"/>
</dbReference>
<comment type="caution">
    <text evidence="2">The sequence shown here is derived from an EMBL/GenBank/DDBJ whole genome shotgun (WGS) entry which is preliminary data.</text>
</comment>
<keyword evidence="1" id="KW-1133">Transmembrane helix</keyword>
<keyword evidence="3" id="KW-1185">Reference proteome</keyword>
<name>A0A059FFA3_9PROT</name>
<evidence type="ECO:0000256" key="1">
    <source>
        <dbReference type="SAM" id="Phobius"/>
    </source>
</evidence>
<keyword evidence="1" id="KW-0472">Membrane</keyword>
<organism evidence="2 3">
    <name type="scientific">Hyphomonas jannaschiana VP2</name>
    <dbReference type="NCBI Taxonomy" id="1280952"/>
    <lineage>
        <taxon>Bacteria</taxon>
        <taxon>Pseudomonadati</taxon>
        <taxon>Pseudomonadota</taxon>
        <taxon>Alphaproteobacteria</taxon>
        <taxon>Hyphomonadales</taxon>
        <taxon>Hyphomonadaceae</taxon>
        <taxon>Hyphomonas</taxon>
    </lineage>
</organism>
<evidence type="ECO:0000313" key="3">
    <source>
        <dbReference type="Proteomes" id="UP000024816"/>
    </source>
</evidence>